<dbReference type="Gene3D" id="2.40.260.10">
    <property type="entry name" value="Sortase"/>
    <property type="match status" value="1"/>
</dbReference>
<evidence type="ECO:0000256" key="1">
    <source>
        <dbReference type="ARBA" id="ARBA00022670"/>
    </source>
</evidence>
<dbReference type="InterPro" id="IPR005754">
    <property type="entry name" value="Sortase"/>
</dbReference>
<dbReference type="RefSeq" id="WP_212572992.1">
    <property type="nucleotide sequence ID" value="NZ_CP073084.1"/>
</dbReference>
<dbReference type="InterPro" id="IPR042007">
    <property type="entry name" value="Sortase_A"/>
</dbReference>
<reference evidence="4 5" key="1">
    <citation type="submission" date="2021-04" db="EMBL/GenBank/DDBJ databases">
        <title>Complete genome sequence of a novel Streptococcus species.</title>
        <authorList>
            <person name="Teng J.L.L."/>
        </authorList>
    </citation>
    <scope>NUCLEOTIDE SEQUENCE [LARGE SCALE GENOMIC DNA]</scope>
    <source>
        <strain evidence="4 5">HKU75</strain>
    </source>
</reference>
<evidence type="ECO:0000313" key="5">
    <source>
        <dbReference type="Proteomes" id="UP000677616"/>
    </source>
</evidence>
<dbReference type="SUPFAM" id="SSF63817">
    <property type="entry name" value="Sortase"/>
    <property type="match status" value="1"/>
</dbReference>
<evidence type="ECO:0000313" key="4">
    <source>
        <dbReference type="EMBL" id="QUE55345.1"/>
    </source>
</evidence>
<evidence type="ECO:0000256" key="2">
    <source>
        <dbReference type="ARBA" id="ARBA00022801"/>
    </source>
</evidence>
<sequence length="248" mass="27775">MARERKRKKKRSGWWRNLLALLLVLIALALIFNTSIRNFIIALNTDRYQIDQVSEGDIEKNKAAEVTFDFDQVESISTEAVLKAQWDAQQLPVIGGIAIPELGINLPIFKGLSNVALMYGAGTMKEGQEMGKLNYSLASHHIFGVAGASEVLFSPLDNAQQGMKIYITDKQQVYTYVINSVETVSPESVEVIDDREGITEITLVTCTDYDATGRRIVKGQLESSIAYKDAPKEILEHFSKKYNQYNYG</sequence>
<evidence type="ECO:0000256" key="3">
    <source>
        <dbReference type="ARBA" id="ARBA00022807"/>
    </source>
</evidence>
<dbReference type="EMBL" id="CP073084">
    <property type="protein sequence ID" value="QUE55345.1"/>
    <property type="molecule type" value="Genomic_DNA"/>
</dbReference>
<dbReference type="CDD" id="cd06165">
    <property type="entry name" value="Sortase_A"/>
    <property type="match status" value="1"/>
</dbReference>
<protein>
    <submittedName>
        <fullName evidence="4">Class A sortase</fullName>
    </submittedName>
</protein>
<organism evidence="4 5">
    <name type="scientific">Streptococcus oriscaviae</name>
    <dbReference type="NCBI Taxonomy" id="2781599"/>
    <lineage>
        <taxon>Bacteria</taxon>
        <taxon>Bacillati</taxon>
        <taxon>Bacillota</taxon>
        <taxon>Bacilli</taxon>
        <taxon>Lactobacillales</taxon>
        <taxon>Streptococcaceae</taxon>
        <taxon>Streptococcus</taxon>
    </lineage>
</organism>
<dbReference type="Proteomes" id="UP000677616">
    <property type="component" value="Chromosome"/>
</dbReference>
<dbReference type="Pfam" id="PF04203">
    <property type="entry name" value="Sortase"/>
    <property type="match status" value="1"/>
</dbReference>
<dbReference type="NCBIfam" id="TIGR01076">
    <property type="entry name" value="sortase_fam"/>
    <property type="match status" value="1"/>
</dbReference>
<keyword evidence="1" id="KW-0645">Protease</keyword>
<name>A0ABX7YND3_9STRE</name>
<dbReference type="InterPro" id="IPR023365">
    <property type="entry name" value="Sortase_dom-sf"/>
</dbReference>
<keyword evidence="5" id="KW-1185">Reference proteome</keyword>
<gene>
    <name evidence="4" type="ORF">INT76_02095</name>
</gene>
<accession>A0ABX7YND3</accession>
<keyword evidence="2" id="KW-0378">Hydrolase</keyword>
<proteinExistence type="predicted"/>
<keyword evidence="3" id="KW-0788">Thiol protease</keyword>